<reference evidence="2 4" key="1">
    <citation type="submission" date="2022-10" db="EMBL/GenBank/DDBJ databases">
        <title>Weissella fermenti sp. nov., isolated from fermented cabbage.</title>
        <authorList>
            <person name="Lee J.K."/>
            <person name="Baek J.H."/>
            <person name="Choi D.G."/>
            <person name="Kim J.M."/>
            <person name="Jeon C.O."/>
        </authorList>
    </citation>
    <scope>NUCLEOTIDE SEQUENCE [LARGE SCALE GENOMIC DNA]</scope>
    <source>
        <strain evidence="2 4">KACC 18534</strain>
    </source>
</reference>
<organism evidence="2 4">
    <name type="scientific">Weissella ceti</name>
    <dbReference type="NCBI Taxonomy" id="759620"/>
    <lineage>
        <taxon>Bacteria</taxon>
        <taxon>Bacillati</taxon>
        <taxon>Bacillota</taxon>
        <taxon>Bacilli</taxon>
        <taxon>Lactobacillales</taxon>
        <taxon>Lactobacillaceae</taxon>
        <taxon>Weissella</taxon>
    </lineage>
</organism>
<evidence type="ECO:0000313" key="3">
    <source>
        <dbReference type="EMBL" id="MCW0953486.1"/>
    </source>
</evidence>
<evidence type="ECO:0008006" key="5">
    <source>
        <dbReference type="Google" id="ProtNLM"/>
    </source>
</evidence>
<gene>
    <name evidence="2" type="ORF">OIT44_05245</name>
    <name evidence="3" type="ORF">OIT44_05305</name>
</gene>
<keyword evidence="1" id="KW-0812">Transmembrane</keyword>
<protein>
    <recommendedName>
        <fullName evidence="5">Integral membrane protein</fullName>
    </recommendedName>
</protein>
<proteinExistence type="predicted"/>
<sequence>MIGLQKSIFHATPRQLMFSLLIDALFLIVLQPSTPLSIFVYIVFLPGFDLVSAVVSYWNYVQDYRKAQHG</sequence>
<comment type="caution">
    <text evidence="2">The sequence shown here is derived from an EMBL/GenBank/DDBJ whole genome shotgun (WGS) entry which is preliminary data.</text>
</comment>
<evidence type="ECO:0000313" key="2">
    <source>
        <dbReference type="EMBL" id="MCW0953475.1"/>
    </source>
</evidence>
<dbReference type="RefSeq" id="WP_213408984.1">
    <property type="nucleotide sequence ID" value="NZ_CP074441.1"/>
</dbReference>
<keyword evidence="4" id="KW-1185">Reference proteome</keyword>
<dbReference type="Proteomes" id="UP001526225">
    <property type="component" value="Unassembled WGS sequence"/>
</dbReference>
<keyword evidence="1" id="KW-1133">Transmembrane helix</keyword>
<keyword evidence="1" id="KW-0472">Membrane</keyword>
<feature type="transmembrane region" description="Helical" evidence="1">
    <location>
        <begin position="38"/>
        <end position="60"/>
    </location>
</feature>
<dbReference type="EMBL" id="JAOZFE010000004">
    <property type="protein sequence ID" value="MCW0953475.1"/>
    <property type="molecule type" value="Genomic_DNA"/>
</dbReference>
<dbReference type="EMBL" id="JAOZFE010000005">
    <property type="protein sequence ID" value="MCW0953486.1"/>
    <property type="molecule type" value="Genomic_DNA"/>
</dbReference>
<accession>A0ABT3E4W6</accession>
<feature type="transmembrane region" description="Helical" evidence="1">
    <location>
        <begin position="16"/>
        <end position="32"/>
    </location>
</feature>
<evidence type="ECO:0000256" key="1">
    <source>
        <dbReference type="SAM" id="Phobius"/>
    </source>
</evidence>
<name>A0ABT3E4W6_9LACO</name>
<evidence type="ECO:0000313" key="4">
    <source>
        <dbReference type="Proteomes" id="UP001526225"/>
    </source>
</evidence>